<accession>A0A420XJD2</accession>
<evidence type="ECO:0000256" key="3">
    <source>
        <dbReference type="ARBA" id="ARBA00005349"/>
    </source>
</evidence>
<dbReference type="PANTHER" id="PTHR43876:SF8">
    <property type="entry name" value="2-OCTAPRENYL-6-METHOXYPHENOL HYDROXYLASE"/>
    <property type="match status" value="1"/>
</dbReference>
<dbReference type="InterPro" id="IPR011295">
    <property type="entry name" value="UbiH"/>
</dbReference>
<dbReference type="EMBL" id="RBJC01000004">
    <property type="protein sequence ID" value="RKR77366.1"/>
    <property type="molecule type" value="Genomic_DNA"/>
</dbReference>
<protein>
    <submittedName>
        <fullName evidence="9">2-octaprenyl-6-methoxyphenol hydroxylase</fullName>
    </submittedName>
</protein>
<dbReference type="GO" id="GO:0071949">
    <property type="term" value="F:FAD binding"/>
    <property type="evidence" value="ECO:0007669"/>
    <property type="project" value="InterPro"/>
</dbReference>
<dbReference type="PANTHER" id="PTHR43876">
    <property type="entry name" value="UBIQUINONE BIOSYNTHESIS MONOOXYGENASE COQ6, MITOCHONDRIAL"/>
    <property type="match status" value="1"/>
</dbReference>
<dbReference type="InterPro" id="IPR010971">
    <property type="entry name" value="UbiH/COQ6"/>
</dbReference>
<sequence>MAEQFDIAIVGGAITGSVLSLALSSATSHKIRIAIIEKSIPNFAEQGGFDARSIALAYGSLQKLAKIQSLVGQNLVDLIAQISTPIHKIHVSDQGHFGKTHIKAEELHLPQLGTVVELAKLGEKLNNIIAQHQNITLFCPNTVEKVERSNTHCTLTLANQEVIECKLVVAADGIQSQIAQKCGVETVLVKEYNQSAIIANVELSESHQNQAFERFTTQGPFALLPLTEKTMSLVWCMNDTTEVMDYSDDEFLQAIQQQFGWKLGKFSRVSKRFVYPLSLRKSQSHIHHRLAIVGNASQFLHPVAGQGFNLGMRDLFELATLVGTAFNQQQDIGDQALLSTFNENRQADQERIMRSTSGLISIFCCEFLPVQVIRNLGLLALNPLTFARHKVAHRALGW</sequence>
<evidence type="ECO:0000256" key="7">
    <source>
        <dbReference type="ARBA" id="ARBA00023033"/>
    </source>
</evidence>
<comment type="similarity">
    <text evidence="3">Belongs to the UbiH/COQ6 family.</text>
</comment>
<dbReference type="GO" id="GO:0006744">
    <property type="term" value="P:ubiquinone biosynthetic process"/>
    <property type="evidence" value="ECO:0007669"/>
    <property type="project" value="UniProtKB-UniPathway"/>
</dbReference>
<dbReference type="InterPro" id="IPR036188">
    <property type="entry name" value="FAD/NAD-bd_sf"/>
</dbReference>
<dbReference type="OrthoDB" id="9769565at2"/>
<comment type="pathway">
    <text evidence="2">Cofactor biosynthesis; ubiquinone biosynthesis.</text>
</comment>
<keyword evidence="7" id="KW-0503">Monooxygenase</keyword>
<dbReference type="InterPro" id="IPR051205">
    <property type="entry name" value="UbiH/COQ6_monooxygenase"/>
</dbReference>
<dbReference type="NCBIfam" id="TIGR01988">
    <property type="entry name" value="Ubi-OHases"/>
    <property type="match status" value="1"/>
</dbReference>
<gene>
    <name evidence="9" type="ORF">DES31_0696</name>
</gene>
<comment type="cofactor">
    <cofactor evidence="1">
        <name>FAD</name>
        <dbReference type="ChEBI" id="CHEBI:57692"/>
    </cofactor>
</comment>
<dbReference type="Proteomes" id="UP000280099">
    <property type="component" value="Unassembled WGS sequence"/>
</dbReference>
<name>A0A420XJD2_9PAST</name>
<evidence type="ECO:0000256" key="2">
    <source>
        <dbReference type="ARBA" id="ARBA00004749"/>
    </source>
</evidence>
<evidence type="ECO:0000256" key="1">
    <source>
        <dbReference type="ARBA" id="ARBA00001974"/>
    </source>
</evidence>
<dbReference type="PROSITE" id="PS01304">
    <property type="entry name" value="UBIH"/>
    <property type="match status" value="1"/>
</dbReference>
<evidence type="ECO:0000256" key="5">
    <source>
        <dbReference type="ARBA" id="ARBA00022827"/>
    </source>
</evidence>
<evidence type="ECO:0000256" key="4">
    <source>
        <dbReference type="ARBA" id="ARBA00022630"/>
    </source>
</evidence>
<dbReference type="RefSeq" id="WP_121122018.1">
    <property type="nucleotide sequence ID" value="NZ_CP016604.1"/>
</dbReference>
<dbReference type="Pfam" id="PF01494">
    <property type="entry name" value="FAD_binding_3"/>
    <property type="match status" value="1"/>
</dbReference>
<reference evidence="9 10" key="1">
    <citation type="submission" date="2018-10" db="EMBL/GenBank/DDBJ databases">
        <title>Genomic Encyclopedia of Type Strains, Phase IV (KMG-IV): sequencing the most valuable type-strain genomes for metagenomic binning, comparative biology and taxonomic classification.</title>
        <authorList>
            <person name="Goeker M."/>
        </authorList>
    </citation>
    <scope>NUCLEOTIDE SEQUENCE [LARGE SCALE GENOMIC DNA]</scope>
    <source>
        <strain evidence="9 10">DSM 23800</strain>
    </source>
</reference>
<dbReference type="PRINTS" id="PR00420">
    <property type="entry name" value="RNGMNOXGNASE"/>
</dbReference>
<dbReference type="Gene3D" id="3.50.50.60">
    <property type="entry name" value="FAD/NAD(P)-binding domain"/>
    <property type="match status" value="2"/>
</dbReference>
<organism evidence="9 10">
    <name type="scientific">Otariodibacter oris</name>
    <dbReference type="NCBI Taxonomy" id="1032623"/>
    <lineage>
        <taxon>Bacteria</taxon>
        <taxon>Pseudomonadati</taxon>
        <taxon>Pseudomonadota</taxon>
        <taxon>Gammaproteobacteria</taxon>
        <taxon>Pasteurellales</taxon>
        <taxon>Pasteurellaceae</taxon>
        <taxon>Otariodibacter</taxon>
    </lineage>
</organism>
<dbReference type="NCBIfam" id="NF004356">
    <property type="entry name" value="PRK05732.1"/>
    <property type="match status" value="1"/>
</dbReference>
<comment type="caution">
    <text evidence="9">The sequence shown here is derived from an EMBL/GenBank/DDBJ whole genome shotgun (WGS) entry which is preliminary data.</text>
</comment>
<dbReference type="GO" id="GO:0008681">
    <property type="term" value="F:2-octaprenyl-6-methoxyphenol hydroxylase activity"/>
    <property type="evidence" value="ECO:0007669"/>
    <property type="project" value="InterPro"/>
</dbReference>
<keyword evidence="4" id="KW-0285">Flavoprotein</keyword>
<evidence type="ECO:0000259" key="8">
    <source>
        <dbReference type="Pfam" id="PF01494"/>
    </source>
</evidence>
<feature type="domain" description="FAD-binding" evidence="8">
    <location>
        <begin position="160"/>
        <end position="354"/>
    </location>
</feature>
<dbReference type="UniPathway" id="UPA00232"/>
<dbReference type="AlphaFoldDB" id="A0A420XJD2"/>
<evidence type="ECO:0000313" key="9">
    <source>
        <dbReference type="EMBL" id="RKR77366.1"/>
    </source>
</evidence>
<dbReference type="InterPro" id="IPR018168">
    <property type="entry name" value="Ubi_Hdrlase_CS"/>
</dbReference>
<keyword evidence="5" id="KW-0274">FAD</keyword>
<evidence type="ECO:0000256" key="6">
    <source>
        <dbReference type="ARBA" id="ARBA00023002"/>
    </source>
</evidence>
<dbReference type="SUPFAM" id="SSF51905">
    <property type="entry name" value="FAD/NAD(P)-binding domain"/>
    <property type="match status" value="1"/>
</dbReference>
<proteinExistence type="inferred from homology"/>
<dbReference type="NCBIfam" id="TIGR01984">
    <property type="entry name" value="UbiH"/>
    <property type="match status" value="1"/>
</dbReference>
<keyword evidence="6" id="KW-0560">Oxidoreductase</keyword>
<keyword evidence="10" id="KW-1185">Reference proteome</keyword>
<evidence type="ECO:0000313" key="10">
    <source>
        <dbReference type="Proteomes" id="UP000280099"/>
    </source>
</evidence>
<dbReference type="InterPro" id="IPR002938">
    <property type="entry name" value="FAD-bd"/>
</dbReference>